<gene>
    <name evidence="3" type="ORF">CkaCkLH20_04884</name>
</gene>
<comment type="caution">
    <text evidence="3">The sequence shown here is derived from an EMBL/GenBank/DDBJ whole genome shotgun (WGS) entry which is preliminary data.</text>
</comment>
<dbReference type="InterPro" id="IPR002818">
    <property type="entry name" value="DJ-1/PfpI"/>
</dbReference>
<evidence type="ECO:0000313" key="4">
    <source>
        <dbReference type="Proteomes" id="UP000781932"/>
    </source>
</evidence>
<name>A0A9P6I868_9PEZI</name>
<feature type="domain" description="DJ-1/PfpI" evidence="2">
    <location>
        <begin position="50"/>
        <end position="226"/>
    </location>
</feature>
<dbReference type="RefSeq" id="XP_038747210.1">
    <property type="nucleotide sequence ID" value="XM_038887603.1"/>
</dbReference>
<dbReference type="Gene3D" id="3.40.50.880">
    <property type="match status" value="1"/>
</dbReference>
<evidence type="ECO:0000313" key="3">
    <source>
        <dbReference type="EMBL" id="KAF9877749.1"/>
    </source>
</evidence>
<reference evidence="3" key="2">
    <citation type="submission" date="2020-11" db="EMBL/GenBank/DDBJ databases">
        <title>Whole genome sequencing of Colletotrichum sp.</title>
        <authorList>
            <person name="Li H."/>
        </authorList>
    </citation>
    <scope>NUCLEOTIDE SEQUENCE</scope>
    <source>
        <strain evidence="3">CkLH20</strain>
    </source>
</reference>
<dbReference type="OrthoDB" id="543156at2759"/>
<dbReference type="InterPro" id="IPR029062">
    <property type="entry name" value="Class_I_gatase-like"/>
</dbReference>
<dbReference type="Proteomes" id="UP000781932">
    <property type="component" value="Unassembled WGS sequence"/>
</dbReference>
<evidence type="ECO:0000259" key="2">
    <source>
        <dbReference type="Pfam" id="PF01965"/>
    </source>
</evidence>
<proteinExistence type="predicted"/>
<dbReference type="GeneID" id="62160677"/>
<dbReference type="SUPFAM" id="SSF52317">
    <property type="entry name" value="Class I glutamine amidotransferase-like"/>
    <property type="match status" value="1"/>
</dbReference>
<dbReference type="PANTHER" id="PTHR43130">
    <property type="entry name" value="ARAC-FAMILY TRANSCRIPTIONAL REGULATOR"/>
    <property type="match status" value="1"/>
</dbReference>
<evidence type="ECO:0000256" key="1">
    <source>
        <dbReference type="SAM" id="SignalP"/>
    </source>
</evidence>
<dbReference type="AlphaFoldDB" id="A0A9P6I868"/>
<organism evidence="3 4">
    <name type="scientific">Colletotrichum karsti</name>
    <dbReference type="NCBI Taxonomy" id="1095194"/>
    <lineage>
        <taxon>Eukaryota</taxon>
        <taxon>Fungi</taxon>
        <taxon>Dikarya</taxon>
        <taxon>Ascomycota</taxon>
        <taxon>Pezizomycotina</taxon>
        <taxon>Sordariomycetes</taxon>
        <taxon>Hypocreomycetidae</taxon>
        <taxon>Glomerellales</taxon>
        <taxon>Glomerellaceae</taxon>
        <taxon>Colletotrichum</taxon>
        <taxon>Colletotrichum boninense species complex</taxon>
    </lineage>
</organism>
<dbReference type="EMBL" id="JAATWM020000013">
    <property type="protein sequence ID" value="KAF9877749.1"/>
    <property type="molecule type" value="Genomic_DNA"/>
</dbReference>
<protein>
    <submittedName>
        <fullName evidence="3">DJ-1/PfpI family protein</fullName>
    </submittedName>
</protein>
<keyword evidence="1" id="KW-0732">Signal</keyword>
<sequence length="264" mass="28362">MKFTVLTILASAASLTSANPLHARSTTITTRAVANDTASNCTTPLNYGALIFDGLDMIDIWGPLDILQLNAHTYKMNVHLIAPTLDPITTGNVDPSDPAKNKQGSSFWPTIAPTATFADDLDLDVLIVPGGPGVRADGLEPIVDYVRDTYPKLKYLITICTGASLAARAGVLDGKRATTNKRAWAQMTAFGPNVEWVAPARYVVDGNIWSSSGVAASLDLTYAFVEKIYGKTQSTLLANTMEHTPLAPEDDVFTDIWNVPHTNV</sequence>
<feature type="chain" id="PRO_5040503335" evidence="1">
    <location>
        <begin position="19"/>
        <end position="264"/>
    </location>
</feature>
<dbReference type="PANTHER" id="PTHR43130:SF15">
    <property type="entry name" value="THIJ_PFPI FAMILY PROTEIN (AFU_ORTHOLOGUE AFUA_5G14240)"/>
    <property type="match status" value="1"/>
</dbReference>
<dbReference type="InterPro" id="IPR052158">
    <property type="entry name" value="INH-QAR"/>
</dbReference>
<dbReference type="Pfam" id="PF01965">
    <property type="entry name" value="DJ-1_PfpI"/>
    <property type="match status" value="1"/>
</dbReference>
<keyword evidence="4" id="KW-1185">Reference proteome</keyword>
<feature type="signal peptide" evidence="1">
    <location>
        <begin position="1"/>
        <end position="18"/>
    </location>
</feature>
<accession>A0A9P6I868</accession>
<dbReference type="CDD" id="cd03139">
    <property type="entry name" value="GATase1_PfpI_2"/>
    <property type="match status" value="1"/>
</dbReference>
<reference evidence="3" key="1">
    <citation type="submission" date="2020-03" db="EMBL/GenBank/DDBJ databases">
        <authorList>
            <person name="He L."/>
        </authorList>
    </citation>
    <scope>NUCLEOTIDE SEQUENCE</scope>
    <source>
        <strain evidence="3">CkLH20</strain>
    </source>
</reference>